<keyword evidence="2" id="KW-1185">Reference proteome</keyword>
<evidence type="ECO:0000313" key="2">
    <source>
        <dbReference type="Proteomes" id="UP001159363"/>
    </source>
</evidence>
<comment type="caution">
    <text evidence="1">The sequence shown here is derived from an EMBL/GenBank/DDBJ whole genome shotgun (WGS) entry which is preliminary data.</text>
</comment>
<accession>A0ABQ9IPY3</accession>
<sequence>MDPRGLKEESQYSYFKKELEECAIIRGLLHMCHCQKESWKTGKNNFGNDLAMCLMDVEKAYDRVKRSKLLEVLKEADMKEAMLVSAKCMGATKV</sequence>
<dbReference type="Proteomes" id="UP001159363">
    <property type="component" value="Chromosome 1"/>
</dbReference>
<protein>
    <recommendedName>
        <fullName evidence="3">Reverse transcriptase domain-containing protein</fullName>
    </recommendedName>
</protein>
<dbReference type="EMBL" id="JARBHB010000001">
    <property type="protein sequence ID" value="KAJ8898314.1"/>
    <property type="molecule type" value="Genomic_DNA"/>
</dbReference>
<organism evidence="1 2">
    <name type="scientific">Dryococelus australis</name>
    <dbReference type="NCBI Taxonomy" id="614101"/>
    <lineage>
        <taxon>Eukaryota</taxon>
        <taxon>Metazoa</taxon>
        <taxon>Ecdysozoa</taxon>
        <taxon>Arthropoda</taxon>
        <taxon>Hexapoda</taxon>
        <taxon>Insecta</taxon>
        <taxon>Pterygota</taxon>
        <taxon>Neoptera</taxon>
        <taxon>Polyneoptera</taxon>
        <taxon>Phasmatodea</taxon>
        <taxon>Verophasmatodea</taxon>
        <taxon>Anareolatae</taxon>
        <taxon>Phasmatidae</taxon>
        <taxon>Eurycanthinae</taxon>
        <taxon>Dryococelus</taxon>
    </lineage>
</organism>
<gene>
    <name evidence="1" type="ORF">PR048_003674</name>
</gene>
<evidence type="ECO:0000313" key="1">
    <source>
        <dbReference type="EMBL" id="KAJ8898314.1"/>
    </source>
</evidence>
<name>A0ABQ9IPY3_9NEOP</name>
<evidence type="ECO:0008006" key="3">
    <source>
        <dbReference type="Google" id="ProtNLM"/>
    </source>
</evidence>
<reference evidence="1 2" key="1">
    <citation type="submission" date="2023-02" db="EMBL/GenBank/DDBJ databases">
        <title>LHISI_Scaffold_Assembly.</title>
        <authorList>
            <person name="Stuart O.P."/>
            <person name="Cleave R."/>
            <person name="Magrath M.J.L."/>
            <person name="Mikheyev A.S."/>
        </authorList>
    </citation>
    <scope>NUCLEOTIDE SEQUENCE [LARGE SCALE GENOMIC DNA]</scope>
    <source>
        <strain evidence="1">Daus_M_001</strain>
        <tissue evidence="1">Leg muscle</tissue>
    </source>
</reference>
<proteinExistence type="predicted"/>